<gene>
    <name evidence="1" type="ORF">VR25_117</name>
</gene>
<dbReference type="GeneID" id="26636279"/>
<dbReference type="KEGG" id="vg:26636279"/>
<evidence type="ECO:0000313" key="1">
    <source>
        <dbReference type="EMBL" id="AIZ02461.1"/>
    </source>
</evidence>
<dbReference type="Proteomes" id="UP000030717">
    <property type="component" value="Segment"/>
</dbReference>
<reference evidence="1 2" key="1">
    <citation type="submission" date="2014-10" db="EMBL/GenBank/DDBJ databases">
        <title>VR bacteriophages - a small but diverse group of low-temperature viruses.</title>
        <authorList>
            <person name="Kaliniene L."/>
            <person name="Meskys R."/>
            <person name="Simoliunas E."/>
            <person name="Zajanckauskaite A."/>
            <person name="Truncaite L."/>
        </authorList>
    </citation>
    <scope>NUCLEOTIDE SEQUENCE [LARGE SCALE GENOMIC DNA]</scope>
</reference>
<proteinExistence type="predicted"/>
<evidence type="ECO:0000313" key="2">
    <source>
        <dbReference type="Proteomes" id="UP000030717"/>
    </source>
</evidence>
<sequence>MKKVIATLLLTVSMSAHSVEPTFSNEQMENLQYAYAFGEQFQKNGKYKENPHQHNGLGYIMAGLTWQESSAGVNTGLNKDKHHAYGIFQNYLPTVRERVKQVGWTMTDKEIIKMISKRENSARWAYIEFSYWLNIHKGDIRKTLSSYNAGWNVKAGNTYASQVLEKANYLKSRGLLKTVD</sequence>
<dbReference type="RefSeq" id="YP_009209859.1">
    <property type="nucleotide sequence ID" value="NC_028925.1"/>
</dbReference>
<name>A0A0A7HDR1_9CAUD</name>
<dbReference type="SUPFAM" id="SSF53955">
    <property type="entry name" value="Lysozyme-like"/>
    <property type="match status" value="1"/>
</dbReference>
<keyword evidence="2" id="KW-1185">Reference proteome</keyword>
<dbReference type="EMBL" id="KP007361">
    <property type="protein sequence ID" value="AIZ02461.1"/>
    <property type="molecule type" value="Genomic_DNA"/>
</dbReference>
<dbReference type="InterPro" id="IPR023346">
    <property type="entry name" value="Lysozyme-like_dom_sf"/>
</dbReference>
<protein>
    <recommendedName>
        <fullName evidence="3">Transglycosylase SLT domain-containing protein</fullName>
    </recommendedName>
</protein>
<evidence type="ECO:0008006" key="3">
    <source>
        <dbReference type="Google" id="ProtNLM"/>
    </source>
</evidence>
<organism evidence="1 2">
    <name type="scientific">Escherichia phage vB_EcoM_VR25</name>
    <dbReference type="NCBI Taxonomy" id="1567028"/>
    <lineage>
        <taxon>Viruses</taxon>
        <taxon>Duplodnaviria</taxon>
        <taxon>Heunggongvirae</taxon>
        <taxon>Uroviricota</taxon>
        <taxon>Caudoviricetes</taxon>
        <taxon>Pantevenvirales</taxon>
        <taxon>Straboviridae</taxon>
        <taxon>Tevenvirinae</taxon>
        <taxon>Gaprivervirus</taxon>
        <taxon>Gaprivervirus vr25</taxon>
    </lineage>
</organism>
<dbReference type="Gene3D" id="1.10.530.10">
    <property type="match status" value="1"/>
</dbReference>
<accession>A0A0A7HDR1</accession>